<feature type="compositionally biased region" description="Basic and acidic residues" evidence="1">
    <location>
        <begin position="772"/>
        <end position="782"/>
    </location>
</feature>
<feature type="compositionally biased region" description="Polar residues" evidence="1">
    <location>
        <begin position="1306"/>
        <end position="1316"/>
    </location>
</feature>
<evidence type="ECO:0000259" key="5">
    <source>
        <dbReference type="Pfam" id="PF14678"/>
    </source>
</evidence>
<feature type="domain" description="FANCI helical" evidence="7">
    <location>
        <begin position="542"/>
        <end position="760"/>
    </location>
</feature>
<dbReference type="SUPFAM" id="SSF48371">
    <property type="entry name" value="ARM repeat"/>
    <property type="match status" value="1"/>
</dbReference>
<dbReference type="InterPro" id="IPR029308">
    <property type="entry name" value="FANCI_S1"/>
</dbReference>
<evidence type="ECO:0000259" key="7">
    <source>
        <dbReference type="Pfam" id="PF14680"/>
    </source>
</evidence>
<sequence>MDRKLKELVDIEDFESLKKLIPKADISELCNLVLSRLTQNHIVNLIDHVLNGFSNTEQCQSKKRKLIECVLKEIKKLKVTSTHAGTLVNRIVRDFPKWTKLHLTKLVEYCLVSIQKNDDEFFCWKDVLPLILQILEEEKYISYKGNEVSGADYKSLVIKAICSQPWELGILTSLAQMFGEICMTKNDLEFAIRALCDKTLEVEPNELPPLVHQLLRLTNNSNGRLVIETLQKYFSKQYSEAAESANTESIDCIGQVSLKEIQEIESTVLYHIHQSALLNHSSLKEFIKNLKGITHAPEFILNPFSLSVLLLVSNIYEDQIFEIIKQAISRKIQDDEKRKSHAWMKEVLPENWKVMDIMEQVIDNSNKDRHLVLKGLVDLSFVLLESGKTKDNEVNKMHEIGMQIIQKLIKKRHEIGSTVLQKLTDKIVSGGTFVSQYTECLAYMCRKSTIIVLDSLVWVSALLDNLLSIPGESATQVLYATLPLMRISPSIRDTLVVILRKALYRKGVCVRKMAVTGFLQFLSNLKIAPFSLSQSSSSTNTTNSSSIFTQATVERSTQSLKANSKCNASFCQEILGILKKCFSHEYEVRQHLYSGLYDAVCCNSELAEPIIDMLLSHLNNYYENDEDIQPPLNFHKCSSTIGSEAVLQEPIGDLVFVLQKIYCKIAVKESCSIDKLALVLASICRRITQTEVGHLGIDDGTDLFDNVPKAQQKVLSIKLMLTVTEALIAYRIGSWSKELTAVTGLNNMFKAYYTLVEFCKRVVKPRTGNNKNKKDKDPDTTIKKTGGRTGTIRLPTTIIDLEIIKKLLSLLYDSDIAWATCEQINLARKRPEFHKYVLRICMHVFQVAKQLKNIERQKYRENQIKNYFDVGEILYKQFIADLEGVRGFEEEVAILGLECFKDFIDTMYSLFPTYLSKYYAIIVDVEVNKGLVSQVSRLLTFLQDFINRFYELQVDEDEEDEESISKKIPLLLFEIISLLIKKNITADGPYEETFKWLIEMSKSNKVDDSVAVIIFELIAIIEDRDDDYGKILDSVCIELSKKLGTIDNVVISIRESYPTLKEMTMHQVHNILNNLIKTKLDNSSWILGRLKAENIISVSPGMGDELHREKIKEKERILCKQLSYQTHTLQLLANSAIDPGPNTEALFKNLHQLYSILNHLTKYFNNKSSLQNAAFQAVRFIQVVELAGKLLKATFYNLITHTEGNHISSRKADAQTLRNKVLKETKFIPKVVYEIEQFQKEILALGKKTGVPLDGYIKHSVTRDFRISHPQLVEGLEKLDGSQMMTQATIQHNQSTRDSNLDDLSDASTSHTSNMEIDSEGPPRKKTRKSR</sequence>
<dbReference type="Pfam" id="PF14680">
    <property type="entry name" value="FANCI_HD2"/>
    <property type="match status" value="1"/>
</dbReference>
<dbReference type="PANTHER" id="PTHR21818:SF0">
    <property type="entry name" value="FANCONI ANEMIA GROUP I PROTEIN"/>
    <property type="match status" value="1"/>
</dbReference>
<evidence type="ECO:0000313" key="9">
    <source>
        <dbReference type="Proteomes" id="UP000639338"/>
    </source>
</evidence>
<dbReference type="InterPro" id="IPR016024">
    <property type="entry name" value="ARM-type_fold"/>
</dbReference>
<evidence type="ECO:0000259" key="4">
    <source>
        <dbReference type="Pfam" id="PF14677"/>
    </source>
</evidence>
<feature type="domain" description="FANCI helical" evidence="6">
    <location>
        <begin position="283"/>
        <end position="364"/>
    </location>
</feature>
<feature type="region of interest" description="Disordered" evidence="1">
    <location>
        <begin position="767"/>
        <end position="786"/>
    </location>
</feature>
<dbReference type="Pfam" id="PF14676">
    <property type="entry name" value="FANCI_S2"/>
    <property type="match status" value="1"/>
</dbReference>
<dbReference type="EMBL" id="JACMRX010000001">
    <property type="protein sequence ID" value="KAF7998612.1"/>
    <property type="molecule type" value="Genomic_DNA"/>
</dbReference>
<name>A0A835CWK9_APHGI</name>
<keyword evidence="9" id="KW-1185">Reference proteome</keyword>
<dbReference type="Proteomes" id="UP000639338">
    <property type="component" value="Unassembled WGS sequence"/>
</dbReference>
<feature type="domain" description="FANCI solenoid 1" evidence="2">
    <location>
        <begin position="61"/>
        <end position="276"/>
    </location>
</feature>
<evidence type="ECO:0000313" key="8">
    <source>
        <dbReference type="EMBL" id="KAF7998612.1"/>
    </source>
</evidence>
<evidence type="ECO:0000259" key="6">
    <source>
        <dbReference type="Pfam" id="PF14679"/>
    </source>
</evidence>
<dbReference type="InterPro" id="IPR029315">
    <property type="entry name" value="FANCI_S2"/>
</dbReference>
<dbReference type="InterPro" id="IPR029314">
    <property type="entry name" value="FANCI_S4"/>
</dbReference>
<gene>
    <name evidence="8" type="ORF">HCN44_011020</name>
</gene>
<dbReference type="InterPro" id="IPR029310">
    <property type="entry name" value="FANCI_HD1"/>
</dbReference>
<comment type="caution">
    <text evidence="8">The sequence shown here is derived from an EMBL/GenBank/DDBJ whole genome shotgun (WGS) entry which is preliminary data.</text>
</comment>
<dbReference type="GO" id="GO:0070182">
    <property type="term" value="F:DNA polymerase binding"/>
    <property type="evidence" value="ECO:0007669"/>
    <property type="project" value="TreeGrafter"/>
</dbReference>
<evidence type="ECO:0000259" key="2">
    <source>
        <dbReference type="Pfam" id="PF14675"/>
    </source>
</evidence>
<reference evidence="8 9" key="1">
    <citation type="submission" date="2020-08" db="EMBL/GenBank/DDBJ databases">
        <title>Aphidius gifuensis genome sequencing and assembly.</title>
        <authorList>
            <person name="Du Z."/>
        </authorList>
    </citation>
    <scope>NUCLEOTIDE SEQUENCE [LARGE SCALE GENOMIC DNA]</scope>
    <source>
        <strain evidence="8">YNYX2018</strain>
        <tissue evidence="8">Adults</tissue>
    </source>
</reference>
<organism evidence="8 9">
    <name type="scientific">Aphidius gifuensis</name>
    <name type="common">Parasitoid wasp</name>
    <dbReference type="NCBI Taxonomy" id="684658"/>
    <lineage>
        <taxon>Eukaryota</taxon>
        <taxon>Metazoa</taxon>
        <taxon>Ecdysozoa</taxon>
        <taxon>Arthropoda</taxon>
        <taxon>Hexapoda</taxon>
        <taxon>Insecta</taxon>
        <taxon>Pterygota</taxon>
        <taxon>Neoptera</taxon>
        <taxon>Endopterygota</taxon>
        <taxon>Hymenoptera</taxon>
        <taxon>Apocrita</taxon>
        <taxon>Ichneumonoidea</taxon>
        <taxon>Braconidae</taxon>
        <taxon>Aphidiinae</taxon>
        <taxon>Aphidius</taxon>
    </lineage>
</organism>
<dbReference type="InterPro" id="IPR029312">
    <property type="entry name" value="FANCI_HD2"/>
</dbReference>
<dbReference type="Pfam" id="PF14679">
    <property type="entry name" value="FANCI_HD1"/>
    <property type="match status" value="1"/>
</dbReference>
<accession>A0A835CWK9</accession>
<evidence type="ECO:0000256" key="1">
    <source>
        <dbReference type="SAM" id="MobiDB-lite"/>
    </source>
</evidence>
<dbReference type="Pfam" id="PF14677">
    <property type="entry name" value="FANCI_S3"/>
    <property type="match status" value="1"/>
</dbReference>
<feature type="domain" description="FANCI solenoid 4" evidence="5">
    <location>
        <begin position="1031"/>
        <end position="1273"/>
    </location>
</feature>
<feature type="domain" description="FANCI solenoid 2" evidence="3">
    <location>
        <begin position="372"/>
        <end position="519"/>
    </location>
</feature>
<feature type="region of interest" description="Disordered" evidence="1">
    <location>
        <begin position="1291"/>
        <end position="1331"/>
    </location>
</feature>
<dbReference type="InterPro" id="IPR029313">
    <property type="entry name" value="FANCI_S3"/>
</dbReference>
<dbReference type="Pfam" id="PF14678">
    <property type="entry name" value="FANCI_S4"/>
    <property type="match status" value="1"/>
</dbReference>
<protein>
    <recommendedName>
        <fullName evidence="10">Fanconi anemia group I protein</fullName>
    </recommendedName>
</protein>
<evidence type="ECO:0000259" key="3">
    <source>
        <dbReference type="Pfam" id="PF14676"/>
    </source>
</evidence>
<dbReference type="InterPro" id="IPR026171">
    <property type="entry name" value="FANCI"/>
</dbReference>
<feature type="domain" description="FANCI solenoid 3" evidence="4">
    <location>
        <begin position="798"/>
        <end position="1013"/>
    </location>
</feature>
<dbReference type="Pfam" id="PF14675">
    <property type="entry name" value="FANCI_S1"/>
    <property type="match status" value="1"/>
</dbReference>
<proteinExistence type="predicted"/>
<dbReference type="PANTHER" id="PTHR21818">
    <property type="entry name" value="BC025462 PROTEIN"/>
    <property type="match status" value="1"/>
</dbReference>
<dbReference type="GO" id="GO:0006281">
    <property type="term" value="P:DNA repair"/>
    <property type="evidence" value="ECO:0007669"/>
    <property type="project" value="InterPro"/>
</dbReference>
<evidence type="ECO:0008006" key="10">
    <source>
        <dbReference type="Google" id="ProtNLM"/>
    </source>
</evidence>
<dbReference type="OrthoDB" id="195089at2759"/>